<organism evidence="1 2">
    <name type="scientific">Planotetraspora phitsanulokensis</name>
    <dbReference type="NCBI Taxonomy" id="575192"/>
    <lineage>
        <taxon>Bacteria</taxon>
        <taxon>Bacillati</taxon>
        <taxon>Actinomycetota</taxon>
        <taxon>Actinomycetes</taxon>
        <taxon>Streptosporangiales</taxon>
        <taxon>Streptosporangiaceae</taxon>
        <taxon>Planotetraspora</taxon>
    </lineage>
</organism>
<evidence type="ECO:0000313" key="2">
    <source>
        <dbReference type="Proteomes" id="UP000622547"/>
    </source>
</evidence>
<keyword evidence="2" id="KW-1185">Reference proteome</keyword>
<dbReference type="EMBL" id="BOOP01000048">
    <property type="protein sequence ID" value="GII42916.1"/>
    <property type="molecule type" value="Genomic_DNA"/>
</dbReference>
<dbReference type="AlphaFoldDB" id="A0A8J3UGL1"/>
<protein>
    <submittedName>
        <fullName evidence="1">Uncharacterized protein</fullName>
    </submittedName>
</protein>
<dbReference type="RefSeq" id="WP_204078328.1">
    <property type="nucleotide sequence ID" value="NZ_BAABHI010000051.1"/>
</dbReference>
<evidence type="ECO:0000313" key="1">
    <source>
        <dbReference type="EMBL" id="GII42916.1"/>
    </source>
</evidence>
<accession>A0A8J3UGL1</accession>
<proteinExistence type="predicted"/>
<gene>
    <name evidence="1" type="ORF">Pph01_79190</name>
</gene>
<name>A0A8J3UGL1_9ACTN</name>
<reference evidence="1 2" key="1">
    <citation type="submission" date="2021-01" db="EMBL/GenBank/DDBJ databases">
        <title>Whole genome shotgun sequence of Planotetraspora phitsanulokensis NBRC 104273.</title>
        <authorList>
            <person name="Komaki H."/>
            <person name="Tamura T."/>
        </authorList>
    </citation>
    <scope>NUCLEOTIDE SEQUENCE [LARGE SCALE GENOMIC DNA]</scope>
    <source>
        <strain evidence="1 2">NBRC 104273</strain>
    </source>
</reference>
<comment type="caution">
    <text evidence="1">The sequence shown here is derived from an EMBL/GenBank/DDBJ whole genome shotgun (WGS) entry which is preliminary data.</text>
</comment>
<sequence>MFHEWILSLVRTVVPKAVGGVLGWLALHGIVIEGLTEGQISLGATVLGAAVYYAVVRALELKYPVLGVLLGSTKQPSYSKSKAGA</sequence>
<dbReference type="Proteomes" id="UP000622547">
    <property type="component" value="Unassembled WGS sequence"/>
</dbReference>